<dbReference type="GO" id="GO:0046872">
    <property type="term" value="F:metal ion binding"/>
    <property type="evidence" value="ECO:0007669"/>
    <property type="project" value="UniProtKB-KW"/>
</dbReference>
<keyword evidence="8 11" id="KW-0408">Iron</keyword>
<keyword evidence="2" id="KW-0813">Transport</keyword>
<evidence type="ECO:0000256" key="7">
    <source>
        <dbReference type="ARBA" id="ARBA00022982"/>
    </source>
</evidence>
<feature type="binding site" evidence="11">
    <location>
        <position position="230"/>
    </location>
    <ligand>
        <name>[2Fe-2S] cluster</name>
        <dbReference type="ChEBI" id="CHEBI:190135"/>
    </ligand>
</feature>
<dbReference type="PANTHER" id="PTHR43513">
    <property type="entry name" value="DIHYDROOROTATE DEHYDROGENASE B (NAD(+)), ELECTRON TRANSFER SUBUNIT"/>
    <property type="match status" value="1"/>
</dbReference>
<dbReference type="GO" id="GO:0006221">
    <property type="term" value="P:pyrimidine nucleotide biosynthetic process"/>
    <property type="evidence" value="ECO:0007669"/>
    <property type="project" value="InterPro"/>
</dbReference>
<evidence type="ECO:0000259" key="12">
    <source>
        <dbReference type="PROSITE" id="PS51384"/>
    </source>
</evidence>
<dbReference type="GO" id="GO:0050660">
    <property type="term" value="F:flavin adenine dinucleotide binding"/>
    <property type="evidence" value="ECO:0007669"/>
    <property type="project" value="InterPro"/>
</dbReference>
<evidence type="ECO:0000256" key="4">
    <source>
        <dbReference type="ARBA" id="ARBA00022714"/>
    </source>
</evidence>
<evidence type="ECO:0000256" key="3">
    <source>
        <dbReference type="ARBA" id="ARBA00022630"/>
    </source>
</evidence>
<evidence type="ECO:0000256" key="2">
    <source>
        <dbReference type="ARBA" id="ARBA00022448"/>
    </source>
</evidence>
<gene>
    <name evidence="14" type="primary">pyrK</name>
    <name evidence="13" type="ORF">ASJ82_05365</name>
    <name evidence="14" type="ORF">MSCUN_00070</name>
</gene>
<dbReference type="Gene3D" id="2.10.240.10">
    <property type="entry name" value="Dihydroorotate dehydrogenase, electron transfer subunit"/>
    <property type="match status" value="1"/>
</dbReference>
<dbReference type="Gene3D" id="3.40.50.80">
    <property type="entry name" value="Nucleotide-binding domain of ferredoxin-NADP reductase (FNR) module"/>
    <property type="match status" value="1"/>
</dbReference>
<protein>
    <submittedName>
        <fullName evidence="13 14">Dihydroorotate dehydrogenase</fullName>
    </submittedName>
</protein>
<dbReference type="Proteomes" id="UP000217528">
    <property type="component" value="Unassembled WGS sequence"/>
</dbReference>
<comment type="similarity">
    <text evidence="1">Belongs to the PyrK family.</text>
</comment>
<evidence type="ECO:0000313" key="16">
    <source>
        <dbReference type="Proteomes" id="UP000246004"/>
    </source>
</evidence>
<dbReference type="InterPro" id="IPR037117">
    <property type="entry name" value="Dihydroorotate_DH_ele_sf"/>
</dbReference>
<keyword evidence="4 11" id="KW-0001">2Fe-2S</keyword>
<dbReference type="InterPro" id="IPR017927">
    <property type="entry name" value="FAD-bd_FR_type"/>
</dbReference>
<dbReference type="InterPro" id="IPR012165">
    <property type="entry name" value="Cyt_c3_hydrogenase_gsu"/>
</dbReference>
<name>A0A2A2HCG9_9EURY</name>
<dbReference type="GO" id="GO:0016491">
    <property type="term" value="F:oxidoreductase activity"/>
    <property type="evidence" value="ECO:0007669"/>
    <property type="project" value="InterPro"/>
</dbReference>
<evidence type="ECO:0000256" key="10">
    <source>
        <dbReference type="ARBA" id="ARBA00034078"/>
    </source>
</evidence>
<accession>A0A2A2HCG9</accession>
<evidence type="ECO:0000313" key="13">
    <source>
        <dbReference type="EMBL" id="PAV07112.1"/>
    </source>
</evidence>
<keyword evidence="5 11" id="KW-0479">Metal-binding</keyword>
<keyword evidence="15" id="KW-1185">Reference proteome</keyword>
<dbReference type="NCBIfam" id="NF000796">
    <property type="entry name" value="PRK00054.1-1"/>
    <property type="match status" value="1"/>
</dbReference>
<evidence type="ECO:0000256" key="8">
    <source>
        <dbReference type="ARBA" id="ARBA00023004"/>
    </source>
</evidence>
<dbReference type="PROSITE" id="PS51384">
    <property type="entry name" value="FAD_FR"/>
    <property type="match status" value="1"/>
</dbReference>
<dbReference type="EMBL" id="LWMS01000001">
    <property type="protein sequence ID" value="PWL09039.1"/>
    <property type="molecule type" value="Genomic_DNA"/>
</dbReference>
<comment type="caution">
    <text evidence="13">The sequence shown here is derived from an EMBL/GenBank/DDBJ whole genome shotgun (WGS) entry which is preliminary data.</text>
</comment>
<dbReference type="Gene3D" id="2.40.30.10">
    <property type="entry name" value="Translation factors"/>
    <property type="match status" value="1"/>
</dbReference>
<keyword evidence="7" id="KW-0249">Electron transport</keyword>
<dbReference type="OrthoDB" id="35401at2157"/>
<feature type="domain" description="FAD-binding FR-type" evidence="12">
    <location>
        <begin position="9"/>
        <end position="104"/>
    </location>
</feature>
<dbReference type="Proteomes" id="UP000246004">
    <property type="component" value="Unassembled WGS sequence"/>
</dbReference>
<evidence type="ECO:0000313" key="15">
    <source>
        <dbReference type="Proteomes" id="UP000217528"/>
    </source>
</evidence>
<dbReference type="AlphaFoldDB" id="A0A2A2HCG9"/>
<comment type="cofactor">
    <cofactor evidence="10">
        <name>[2Fe-2S] cluster</name>
        <dbReference type="ChEBI" id="CHEBI:190135"/>
    </cofactor>
</comment>
<feature type="binding site" evidence="11">
    <location>
        <position position="222"/>
    </location>
    <ligand>
        <name>[2Fe-2S] cluster</name>
        <dbReference type="ChEBI" id="CHEBI:190135"/>
    </ligand>
</feature>
<evidence type="ECO:0000313" key="14">
    <source>
        <dbReference type="EMBL" id="PWL09039.1"/>
    </source>
</evidence>
<organism evidence="13 15">
    <name type="scientific">Methanosphaera cuniculi</name>
    <dbReference type="NCBI Taxonomy" id="1077256"/>
    <lineage>
        <taxon>Archaea</taxon>
        <taxon>Methanobacteriati</taxon>
        <taxon>Methanobacteriota</taxon>
        <taxon>Methanomada group</taxon>
        <taxon>Methanobacteria</taxon>
        <taxon>Methanobacteriales</taxon>
        <taxon>Methanobacteriaceae</taxon>
        <taxon>Methanosphaera</taxon>
    </lineage>
</organism>
<reference evidence="13 15" key="2">
    <citation type="journal article" date="2017" name="BMC Genomics">
        <title>Genomic analysis of methanogenic archaea reveals a shift towards energy conservation.</title>
        <authorList>
            <person name="Gilmore S.P."/>
            <person name="Henske J.K."/>
            <person name="Sexton J.A."/>
            <person name="Solomon K.V."/>
            <person name="Seppala S."/>
            <person name="Yoo J.I."/>
            <person name="Huyett L.M."/>
            <person name="Pressman A."/>
            <person name="Cogan J.Z."/>
            <person name="Kivenson V."/>
            <person name="Peng X."/>
            <person name="Tan Y."/>
            <person name="Valentine D.L."/>
            <person name="O'Malley M.A."/>
        </authorList>
    </citation>
    <scope>NUCLEOTIDE SEQUENCE [LARGE SCALE GENOMIC DNA]</scope>
    <source>
        <strain evidence="13 15">1R-7</strain>
    </source>
</reference>
<keyword evidence="3" id="KW-0285">Flavoprotein</keyword>
<dbReference type="InterPro" id="IPR039261">
    <property type="entry name" value="FNR_nucleotide-bd"/>
</dbReference>
<feature type="binding site" evidence="11">
    <location>
        <position position="240"/>
    </location>
    <ligand>
        <name>[2Fe-2S] cluster</name>
        <dbReference type="ChEBI" id="CHEBI:190135"/>
    </ligand>
</feature>
<reference evidence="14 16" key="1">
    <citation type="submission" date="2016-04" db="EMBL/GenBank/DDBJ databases">
        <title>Genome sequence of Methanosphaera cuniculi DSM 4103.</title>
        <authorList>
            <person name="Poehlein A."/>
            <person name="Seedorf H."/>
            <person name="Daniel R."/>
        </authorList>
    </citation>
    <scope>NUCLEOTIDE SEQUENCE [LARGE SCALE GENOMIC DNA]</scope>
    <source>
        <strain evidence="14 16">DSM 4103</strain>
    </source>
</reference>
<dbReference type="GO" id="GO:0051537">
    <property type="term" value="F:2 iron, 2 sulfur cluster binding"/>
    <property type="evidence" value="ECO:0007669"/>
    <property type="project" value="UniProtKB-KW"/>
</dbReference>
<dbReference type="SUPFAM" id="SSF52343">
    <property type="entry name" value="Ferredoxin reductase-like, C-terminal NADP-linked domain"/>
    <property type="match status" value="1"/>
</dbReference>
<feature type="binding site" evidence="11">
    <location>
        <position position="227"/>
    </location>
    <ligand>
        <name>[2Fe-2S] cluster</name>
        <dbReference type="ChEBI" id="CHEBI:190135"/>
    </ligand>
</feature>
<keyword evidence="6" id="KW-0274">FAD</keyword>
<dbReference type="InterPro" id="IPR019480">
    <property type="entry name" value="Dihydroorotate_DH_Fe-S-bd"/>
</dbReference>
<dbReference type="RefSeq" id="WP_095608778.1">
    <property type="nucleotide sequence ID" value="NZ_CAUHCB010000009.1"/>
</dbReference>
<dbReference type="PANTHER" id="PTHR43513:SF3">
    <property type="entry name" value="DIHYDROOROTATE DEHYDROGENASE B (NAD(+)), ELECTRON TRANSFER SUBUNIT-RELATED"/>
    <property type="match status" value="1"/>
</dbReference>
<comment type="cofactor">
    <cofactor evidence="11">
        <name>[2Fe-2S] cluster</name>
        <dbReference type="ChEBI" id="CHEBI:190135"/>
    </cofactor>
    <text evidence="11">Binds 1 [2Fe-2S] cluster per subunit.</text>
</comment>
<dbReference type="InterPro" id="IPR017938">
    <property type="entry name" value="Riboflavin_synthase-like_b-brl"/>
</dbReference>
<dbReference type="PIRSF" id="PIRSF006816">
    <property type="entry name" value="Cyc3_hyd_g"/>
    <property type="match status" value="1"/>
</dbReference>
<proteinExistence type="inferred from homology"/>
<dbReference type="SUPFAM" id="SSF63380">
    <property type="entry name" value="Riboflavin synthase domain-like"/>
    <property type="match status" value="1"/>
</dbReference>
<dbReference type="Pfam" id="PF10418">
    <property type="entry name" value="DHODB_Fe-S_bind"/>
    <property type="match status" value="1"/>
</dbReference>
<dbReference type="EMBL" id="LMVN01000021">
    <property type="protein sequence ID" value="PAV07112.1"/>
    <property type="molecule type" value="Genomic_DNA"/>
</dbReference>
<evidence type="ECO:0000256" key="1">
    <source>
        <dbReference type="ARBA" id="ARBA00006422"/>
    </source>
</evidence>
<evidence type="ECO:0000256" key="9">
    <source>
        <dbReference type="ARBA" id="ARBA00023014"/>
    </source>
</evidence>
<evidence type="ECO:0000256" key="11">
    <source>
        <dbReference type="PIRSR" id="PIRSR006816-2"/>
    </source>
</evidence>
<evidence type="ECO:0000256" key="5">
    <source>
        <dbReference type="ARBA" id="ARBA00022723"/>
    </source>
</evidence>
<dbReference type="InterPro" id="IPR050353">
    <property type="entry name" value="PyrK_electron_transfer"/>
</dbReference>
<sequence length="271" mass="30371">MLSNVYDDEVPEVVTITETITETPTVKTFIFPWKITDDIKPGQFVMVWDFKNEKPMTISVIDKQKNQMGITVRKAGPFTDNLYENIDVGDQIAIRGPYGNGYDLKGYNKILAVGGGSGTASIASLSDFYDNVNLISAASCEDELVFTQRFKDKNEEVYICTDDGSCGFKGFSTQLAEELLKEDDEYDIIIGCGPEIMTYKLYELALKYDIDCQFALDRYMKCGIGICGQCCMDETGERVCVEGPVFNKQQLSHLTEFGKYRRDASGSIVKF</sequence>
<keyword evidence="9 11" id="KW-0411">Iron-sulfur</keyword>
<evidence type="ECO:0000256" key="6">
    <source>
        <dbReference type="ARBA" id="ARBA00022827"/>
    </source>
</evidence>